<reference evidence="1" key="1">
    <citation type="submission" date="2017-04" db="EMBL/GenBank/DDBJ databases">
        <authorList>
            <person name="Varghese N."/>
            <person name="Submissions S."/>
        </authorList>
    </citation>
    <scope>NUCLEOTIDE SEQUENCE</scope>
    <source>
        <strain evidence="1">WTE2008</strain>
    </source>
</reference>
<accession>A0AC61PI96</accession>
<evidence type="ECO:0000313" key="2">
    <source>
        <dbReference type="Proteomes" id="UP000192328"/>
    </source>
</evidence>
<sequence length="460" mass="52286">MRKHVGVYIIIIILFLTTVISGAAAEIQDMMETMLTGSQSEPVSIVIESPEYLQIAQYEGERVESLNRLMKHFSVCINMDEDVSRTVFSIDKEPFYTIYTYVGENNQTDYEQLPNDGQESDNGEPVTDQKDDIIEFLDSRFFHMNRLLDGLYPVFENAADVYKEYSSVSSANLNFSGYGRGVKRITIQLSPDKVRELFPESFHLLSADEYTSAFLNSLSFQGNQKIILLYDKEDHLIRVNYDGILGLSAEKLRKVSIVWKCFRDENYRKDAIVLKTPEVKGYDRDNITYERDYTVTDDENASVSWNMQIDRKQGQVKRKTQFSAAISLTAGTLSGEITYNIKQDSTDQTIGVSTEIVKENRSEYNGILEITNKKGKIVTSSIKTGIRLGAGESMKRPSVSTNTDLEYMPAGHDAGAELNDTQTDFTQVLVQKLLELPKEDLSFLSKDIPDEIWNTLIQYK</sequence>
<comment type="caution">
    <text evidence="1">The sequence shown here is derived from an EMBL/GenBank/DDBJ whole genome shotgun (WGS) entry which is preliminary data.</text>
</comment>
<proteinExistence type="predicted"/>
<name>A0AC61PI96_9FIRM</name>
<evidence type="ECO:0000313" key="1">
    <source>
        <dbReference type="EMBL" id="SMC38933.1"/>
    </source>
</evidence>
<keyword evidence="2" id="KW-1185">Reference proteome</keyword>
<dbReference type="EMBL" id="FWXZ01000001">
    <property type="protein sequence ID" value="SMC38933.1"/>
    <property type="molecule type" value="Genomic_DNA"/>
</dbReference>
<dbReference type="Proteomes" id="UP000192328">
    <property type="component" value="Unassembled WGS sequence"/>
</dbReference>
<protein>
    <submittedName>
        <fullName evidence="1">Uncharacterized protein</fullName>
    </submittedName>
</protein>
<organism evidence="1 2">
    <name type="scientific">Aristaeella lactis</name>
    <dbReference type="NCBI Taxonomy" id="3046383"/>
    <lineage>
        <taxon>Bacteria</taxon>
        <taxon>Bacillati</taxon>
        <taxon>Bacillota</taxon>
        <taxon>Clostridia</taxon>
        <taxon>Eubacteriales</taxon>
        <taxon>Aristaeellaceae</taxon>
        <taxon>Aristaeella</taxon>
    </lineage>
</organism>
<gene>
    <name evidence="1" type="ORF">SAMN06297397_0532</name>
</gene>